<dbReference type="GO" id="GO:0010608">
    <property type="term" value="P:post-transcriptional regulation of gene expression"/>
    <property type="evidence" value="ECO:0007669"/>
    <property type="project" value="TreeGrafter"/>
</dbReference>
<dbReference type="InterPro" id="IPR033712">
    <property type="entry name" value="Pumilio_RNA-bd"/>
</dbReference>
<dbReference type="Gene3D" id="1.25.10.10">
    <property type="entry name" value="Leucine-rich Repeat Variant"/>
    <property type="match status" value="1"/>
</dbReference>
<evidence type="ECO:0000256" key="2">
    <source>
        <dbReference type="PROSITE-ProRule" id="PRU00317"/>
    </source>
</evidence>
<dbReference type="InterPro" id="IPR016024">
    <property type="entry name" value="ARM-type_fold"/>
</dbReference>
<dbReference type="EMBL" id="UFAJ01000483">
    <property type="protein sequence ID" value="SSD60875.1"/>
    <property type="molecule type" value="Genomic_DNA"/>
</dbReference>
<evidence type="ECO:0000259" key="4">
    <source>
        <dbReference type="PROSITE" id="PS50303"/>
    </source>
</evidence>
<gene>
    <name evidence="5" type="ORF">SCODWIG_02636</name>
</gene>
<dbReference type="PROSITE" id="PS50302">
    <property type="entry name" value="PUM"/>
    <property type="match status" value="6"/>
</dbReference>
<feature type="repeat" description="Pumilio" evidence="2">
    <location>
        <begin position="362"/>
        <end position="398"/>
    </location>
</feature>
<feature type="compositionally biased region" description="Polar residues" evidence="3">
    <location>
        <begin position="796"/>
        <end position="806"/>
    </location>
</feature>
<dbReference type="PANTHER" id="PTHR12537:SF80">
    <property type="entry name" value="SUPPRESSOR PROTEIN MPT5"/>
    <property type="match status" value="1"/>
</dbReference>
<dbReference type="Proteomes" id="UP000262825">
    <property type="component" value="Unassembled WGS sequence"/>
</dbReference>
<dbReference type="AlphaFoldDB" id="A0A376B886"/>
<sequence>MTTGDGQNNDYHYLLNNITNITNTTYNSTSSKGNGTAFTHKPQQQSVNSIQSLIEPVTPPITTSSASSNNTSGNTTNNYNQIKTSSTNNNYMSNLGLFNNSNSVHQRTSSLDLVNYGNVATITNNNSDSTNAGANTTNMLSSPTPISTVNGFNPSTTTGNTPLLGAATSNRSRLRSLPLINEFDLPLLDPVNTSTMLKNGSNNSNTLNFTTNNNNNNYTPSIASSSNSSANSSSSASLNNKNNKSTLSSVLTNNNSNHQRNISTNSITSTNSVSTSSTLFNDLNQLPLEELDYVKLASDQYGCRFLQKKLETPMISDKVRDLMYQTIRPFSLELILDPFGNYLIQKLCEYLTLEQKATLIQDIYPEVYQISINQYGTRSLQKIIDCITTEQQIDMIVLGFGPTHTSIEQIVKLINDLNGNHVIQKCIFKFPPSKFDFIISAIVYNDNIIKISTHKHGCCVLQKLLSVCTLQQIFKISLKIVEYCPNLINDQFGNYIIQFLFDIKELDFYLMGEIFTKLSNELVQLSCLKFSSNVVEKYIKKLFGVVTSWLSNISATNTDADVVGVATKILLNVVEIFTANLNILIRDNFGNYALQTLLDVKNYSKILDLKNNSNAISTTDMNNSMLQFSYDFASRINKLVFMTKNLLPTIKTTSYAKKIKLKVKSYSELTGISLEANNSNVLNNNANSNAFNGAATPKFNHTRHFSLPANAFNSASVFNGNNNSMSHPTTNHMRTNSTNSNLGVSRDNFSPPGTISNNIAASVSNTSSVSPSPPLYEFYSNTSTSNCYNNNMQNIGFQQQSGPQFHSGSMSSNNPNNPPMGFSNMITNTSITNNNPINSNVNNATAPQLQSQFIPNMYGYMAPQRPLPLPPSQVQPTTGMPGFLPNTNNNINMWQSFPQGYTNANTGVNITENNHNTFSNTFTNHQ</sequence>
<feature type="repeat" description="Pumilio" evidence="2">
    <location>
        <begin position="287"/>
        <end position="325"/>
    </location>
</feature>
<feature type="repeat" description="Pumilio" evidence="2">
    <location>
        <begin position="575"/>
        <end position="611"/>
    </location>
</feature>
<dbReference type="InterPro" id="IPR001313">
    <property type="entry name" value="Pumilio_RNA-bd_rpt"/>
</dbReference>
<feature type="region of interest" description="Disordered" evidence="3">
    <location>
        <begin position="58"/>
        <end position="77"/>
    </location>
</feature>
<dbReference type="VEuPathDB" id="FungiDB:SCODWIG_02636"/>
<evidence type="ECO:0000256" key="1">
    <source>
        <dbReference type="ARBA" id="ARBA00022737"/>
    </source>
</evidence>
<name>A0A376B886_9ASCO</name>
<dbReference type="SMART" id="SM00025">
    <property type="entry name" value="Pumilio"/>
    <property type="match status" value="8"/>
</dbReference>
<feature type="repeat" description="Pumilio" evidence="2">
    <location>
        <begin position="404"/>
        <end position="440"/>
    </location>
</feature>
<dbReference type="GO" id="GO:0005737">
    <property type="term" value="C:cytoplasm"/>
    <property type="evidence" value="ECO:0007669"/>
    <property type="project" value="TreeGrafter"/>
</dbReference>
<feature type="compositionally biased region" description="Low complexity" evidence="3">
    <location>
        <begin position="62"/>
        <end position="77"/>
    </location>
</feature>
<evidence type="ECO:0000313" key="6">
    <source>
        <dbReference type="Proteomes" id="UP000262825"/>
    </source>
</evidence>
<proteinExistence type="predicted"/>
<dbReference type="CDD" id="cd07920">
    <property type="entry name" value="Pumilio"/>
    <property type="match status" value="1"/>
</dbReference>
<feature type="region of interest" description="Disordered" evidence="3">
    <location>
        <begin position="199"/>
        <end position="272"/>
    </location>
</feature>
<keyword evidence="6" id="KW-1185">Reference proteome</keyword>
<evidence type="ECO:0000256" key="3">
    <source>
        <dbReference type="SAM" id="MobiDB-lite"/>
    </source>
</evidence>
<feature type="repeat" description="Pumilio" evidence="2">
    <location>
        <begin position="326"/>
        <end position="361"/>
    </location>
</feature>
<accession>A0A376B886</accession>
<dbReference type="SUPFAM" id="SSF48371">
    <property type="entry name" value="ARM repeat"/>
    <property type="match status" value="1"/>
</dbReference>
<dbReference type="GO" id="GO:0003729">
    <property type="term" value="F:mRNA binding"/>
    <property type="evidence" value="ECO:0007669"/>
    <property type="project" value="TreeGrafter"/>
</dbReference>
<feature type="domain" description="PUM-HD" evidence="4">
    <location>
        <begin position="262"/>
        <end position="667"/>
    </location>
</feature>
<dbReference type="PANTHER" id="PTHR12537">
    <property type="entry name" value="RNA BINDING PROTEIN PUMILIO-RELATED"/>
    <property type="match status" value="1"/>
</dbReference>
<dbReference type="PROSITE" id="PS50303">
    <property type="entry name" value="PUM_HD"/>
    <property type="match status" value="1"/>
</dbReference>
<feature type="repeat" description="Pumilio" evidence="2">
    <location>
        <begin position="441"/>
        <end position="482"/>
    </location>
</feature>
<dbReference type="InterPro" id="IPR033133">
    <property type="entry name" value="PUM-HD"/>
</dbReference>
<organism evidence="5 6">
    <name type="scientific">Saccharomycodes ludwigii</name>
    <dbReference type="NCBI Taxonomy" id="36035"/>
    <lineage>
        <taxon>Eukaryota</taxon>
        <taxon>Fungi</taxon>
        <taxon>Dikarya</taxon>
        <taxon>Ascomycota</taxon>
        <taxon>Saccharomycotina</taxon>
        <taxon>Saccharomycetes</taxon>
        <taxon>Saccharomycodales</taxon>
        <taxon>Saccharomycodaceae</taxon>
        <taxon>Saccharomycodes</taxon>
    </lineage>
</organism>
<protein>
    <recommendedName>
        <fullName evidence="4">PUM-HD domain-containing protein</fullName>
    </recommendedName>
</protein>
<dbReference type="GO" id="GO:0010629">
    <property type="term" value="P:negative regulation of gene expression"/>
    <property type="evidence" value="ECO:0007669"/>
    <property type="project" value="UniProtKB-ARBA"/>
</dbReference>
<keyword evidence="1" id="KW-0677">Repeat</keyword>
<reference evidence="6" key="1">
    <citation type="submission" date="2018-06" db="EMBL/GenBank/DDBJ databases">
        <authorList>
            <person name="Guldener U."/>
        </authorList>
    </citation>
    <scope>NUCLEOTIDE SEQUENCE [LARGE SCALE GENOMIC DNA]</scope>
    <source>
        <strain evidence="6">UTAD17</strain>
    </source>
</reference>
<dbReference type="Pfam" id="PF00806">
    <property type="entry name" value="PUF"/>
    <property type="match status" value="6"/>
</dbReference>
<feature type="compositionally biased region" description="Low complexity" evidence="3">
    <location>
        <begin position="807"/>
        <end position="842"/>
    </location>
</feature>
<evidence type="ECO:0000313" key="5">
    <source>
        <dbReference type="EMBL" id="SSD60875.1"/>
    </source>
</evidence>
<feature type="region of interest" description="Disordered" evidence="3">
    <location>
        <begin position="796"/>
        <end position="842"/>
    </location>
</feature>
<dbReference type="InterPro" id="IPR011989">
    <property type="entry name" value="ARM-like"/>
</dbReference>